<dbReference type="AlphaFoldDB" id="A0AAP7ZI98"/>
<protein>
    <submittedName>
        <fullName evidence="3">Transcriptional regulator</fullName>
    </submittedName>
</protein>
<dbReference type="CDD" id="cd00093">
    <property type="entry name" value="HTH_XRE"/>
    <property type="match status" value="1"/>
</dbReference>
<dbReference type="PANTHER" id="PTHR46558">
    <property type="entry name" value="TRACRIPTIONAL REGULATORY PROTEIN-RELATED-RELATED"/>
    <property type="match status" value="1"/>
</dbReference>
<dbReference type="PROSITE" id="PS50943">
    <property type="entry name" value="HTH_CROC1"/>
    <property type="match status" value="1"/>
</dbReference>
<dbReference type="Gene3D" id="1.10.260.40">
    <property type="entry name" value="lambda repressor-like DNA-binding domains"/>
    <property type="match status" value="1"/>
</dbReference>
<dbReference type="EMBL" id="NCTK01000001">
    <property type="protein sequence ID" value="OYQ13524.1"/>
    <property type="molecule type" value="Genomic_DNA"/>
</dbReference>
<dbReference type="NCBIfam" id="NF041951">
    <property type="entry name" value="phage_RstR"/>
    <property type="match status" value="1"/>
</dbReference>
<evidence type="ECO:0000313" key="4">
    <source>
        <dbReference type="EMBL" id="OYQ13524.1"/>
    </source>
</evidence>
<organism evidence="3 5">
    <name type="scientific">Ralstonia solanacearum K60</name>
    <dbReference type="NCBI Taxonomy" id="1091042"/>
    <lineage>
        <taxon>Bacteria</taxon>
        <taxon>Pseudomonadati</taxon>
        <taxon>Pseudomonadota</taxon>
        <taxon>Betaproteobacteria</taxon>
        <taxon>Burkholderiales</taxon>
        <taxon>Burkholderiaceae</taxon>
        <taxon>Ralstonia</taxon>
        <taxon>Ralstonia solanacearum species complex</taxon>
    </lineage>
</organism>
<evidence type="ECO:0000256" key="1">
    <source>
        <dbReference type="ARBA" id="ARBA00023125"/>
    </source>
</evidence>
<dbReference type="Proteomes" id="UP000216164">
    <property type="component" value="Unassembled WGS sequence"/>
</dbReference>
<sequence length="120" mass="13397">MDFPKRLAALRKERGLTQQALADLVGVHLSQLKRYEGGTSQPTLEVLRGLAVALSVSADVLLFDTNERGPDEDFRLRFEALSRLDPDERNVVKELIDGMLLKHEARRLTGRATEANSPKS</sequence>
<dbReference type="InterPro" id="IPR001387">
    <property type="entry name" value="Cro/C1-type_HTH"/>
</dbReference>
<accession>A0AAP7ZI98</accession>
<dbReference type="SUPFAM" id="SSF47413">
    <property type="entry name" value="lambda repressor-like DNA-binding domains"/>
    <property type="match status" value="1"/>
</dbReference>
<keyword evidence="1" id="KW-0238">DNA-binding</keyword>
<evidence type="ECO:0000313" key="3">
    <source>
        <dbReference type="EMBL" id="OYQ09485.1"/>
    </source>
</evidence>
<name>A0AAP7ZI98_RALSL</name>
<evidence type="ECO:0000313" key="5">
    <source>
        <dbReference type="Proteomes" id="UP000216164"/>
    </source>
</evidence>
<comment type="caution">
    <text evidence="3">The sequence shown here is derived from an EMBL/GenBank/DDBJ whole genome shotgun (WGS) entry which is preliminary data.</text>
</comment>
<feature type="domain" description="HTH cro/C1-type" evidence="2">
    <location>
        <begin position="7"/>
        <end position="61"/>
    </location>
</feature>
<gene>
    <name evidence="4" type="ORF">B7R77_09820</name>
    <name evidence="3" type="ORF">B7R77_21500</name>
</gene>
<dbReference type="SMART" id="SM00530">
    <property type="entry name" value="HTH_XRE"/>
    <property type="match status" value="1"/>
</dbReference>
<proteinExistence type="predicted"/>
<dbReference type="InterPro" id="IPR010982">
    <property type="entry name" value="Lambda_DNA-bd_dom_sf"/>
</dbReference>
<dbReference type="Pfam" id="PF01381">
    <property type="entry name" value="HTH_3"/>
    <property type="match status" value="1"/>
</dbReference>
<dbReference type="GO" id="GO:0003677">
    <property type="term" value="F:DNA binding"/>
    <property type="evidence" value="ECO:0007669"/>
    <property type="project" value="UniProtKB-KW"/>
</dbReference>
<dbReference type="InterPro" id="IPR049639">
    <property type="entry name" value="RstR"/>
</dbReference>
<reference evidence="3 5" key="1">
    <citation type="submission" date="2017-04" db="EMBL/GenBank/DDBJ databases">
        <title>Genome Announcement: Closed genomes of Ralstonia solanacearum strains K60, UW551, and UW700.</title>
        <authorList>
            <person name="Hayes M."/>
            <person name="Macintyre A.M."/>
            <person name="Allen C."/>
        </authorList>
    </citation>
    <scope>NUCLEOTIDE SEQUENCE [LARGE SCALE GENOMIC DNA]</scope>
    <source>
        <strain evidence="3 5">UW25</strain>
    </source>
</reference>
<dbReference type="PANTHER" id="PTHR46558:SF11">
    <property type="entry name" value="HTH-TYPE TRANSCRIPTIONAL REGULATOR XRE"/>
    <property type="match status" value="1"/>
</dbReference>
<dbReference type="EMBL" id="NCTK01000002">
    <property type="protein sequence ID" value="OYQ09485.1"/>
    <property type="molecule type" value="Genomic_DNA"/>
</dbReference>
<evidence type="ECO:0000259" key="2">
    <source>
        <dbReference type="PROSITE" id="PS50943"/>
    </source>
</evidence>